<dbReference type="EMBL" id="FWWY01000001">
    <property type="protein sequence ID" value="SMC04886.1"/>
    <property type="molecule type" value="Genomic_DNA"/>
</dbReference>
<gene>
    <name evidence="5" type="ORF">SAMN00768000_1900</name>
</gene>
<dbReference type="Pfam" id="PF02630">
    <property type="entry name" value="SCO1-SenC"/>
    <property type="match status" value="1"/>
</dbReference>
<dbReference type="GO" id="GO:0016209">
    <property type="term" value="F:antioxidant activity"/>
    <property type="evidence" value="ECO:0007669"/>
    <property type="project" value="InterPro"/>
</dbReference>
<evidence type="ECO:0000256" key="1">
    <source>
        <dbReference type="ARBA" id="ARBA00010996"/>
    </source>
</evidence>
<dbReference type="Gene3D" id="3.40.30.10">
    <property type="entry name" value="Glutaredoxin"/>
    <property type="match status" value="2"/>
</dbReference>
<dbReference type="PROSITE" id="PS51352">
    <property type="entry name" value="THIOREDOXIN_2"/>
    <property type="match status" value="1"/>
</dbReference>
<dbReference type="GO" id="GO:0046872">
    <property type="term" value="F:metal ion binding"/>
    <property type="evidence" value="ECO:0007669"/>
    <property type="project" value="UniProtKB-KW"/>
</dbReference>
<keyword evidence="6" id="KW-1185">Reference proteome</keyword>
<dbReference type="STRING" id="28034.BFX07_02125"/>
<dbReference type="InterPro" id="IPR003782">
    <property type="entry name" value="SCO1/SenC"/>
</dbReference>
<dbReference type="InterPro" id="IPR013766">
    <property type="entry name" value="Thioredoxin_domain"/>
</dbReference>
<dbReference type="InterPro" id="IPR036249">
    <property type="entry name" value="Thioredoxin-like_sf"/>
</dbReference>
<evidence type="ECO:0000313" key="5">
    <source>
        <dbReference type="EMBL" id="SMC04886.1"/>
    </source>
</evidence>
<dbReference type="PANTHER" id="PTHR42852">
    <property type="entry name" value="THIOL:DISULFIDE INTERCHANGE PROTEIN DSBE"/>
    <property type="match status" value="1"/>
</dbReference>
<feature type="domain" description="Thioredoxin" evidence="4">
    <location>
        <begin position="228"/>
        <end position="391"/>
    </location>
</feature>
<dbReference type="GO" id="GO:0016491">
    <property type="term" value="F:oxidoreductase activity"/>
    <property type="evidence" value="ECO:0007669"/>
    <property type="project" value="InterPro"/>
</dbReference>
<accession>A0A1W1WF38</accession>
<comment type="similarity">
    <text evidence="1">Belongs to the SCO1/2 family.</text>
</comment>
<dbReference type="CDD" id="cd02966">
    <property type="entry name" value="TlpA_like_family"/>
    <property type="match status" value="1"/>
</dbReference>
<reference evidence="6" key="1">
    <citation type="submission" date="2017-04" db="EMBL/GenBank/DDBJ databases">
        <authorList>
            <person name="Varghese N."/>
            <person name="Submissions S."/>
        </authorList>
    </citation>
    <scope>NUCLEOTIDE SEQUENCE [LARGE SCALE GENOMIC DNA]</scope>
    <source>
        <strain evidence="6">DSM 9293</strain>
    </source>
</reference>
<keyword evidence="2 3" id="KW-0186">Copper</keyword>
<feature type="binding site" evidence="3">
    <location>
        <position position="180"/>
    </location>
    <ligand>
        <name>Cu cation</name>
        <dbReference type="ChEBI" id="CHEBI:23378"/>
    </ligand>
</feature>
<dbReference type="RefSeq" id="WP_084661394.1">
    <property type="nucleotide sequence ID" value="NZ_FWWY01000001.1"/>
</dbReference>
<dbReference type="InterPro" id="IPR050553">
    <property type="entry name" value="Thioredoxin_ResA/DsbE_sf"/>
</dbReference>
<dbReference type="OrthoDB" id="9809733at2"/>
<evidence type="ECO:0000256" key="2">
    <source>
        <dbReference type="ARBA" id="ARBA00023008"/>
    </source>
</evidence>
<organism evidence="5 6">
    <name type="scientific">Sulfobacillus thermosulfidooxidans (strain DSM 9293 / VKM B-1269 / AT-1)</name>
    <dbReference type="NCBI Taxonomy" id="929705"/>
    <lineage>
        <taxon>Bacteria</taxon>
        <taxon>Bacillati</taxon>
        <taxon>Bacillota</taxon>
        <taxon>Clostridia</taxon>
        <taxon>Eubacteriales</taxon>
        <taxon>Clostridiales Family XVII. Incertae Sedis</taxon>
        <taxon>Sulfobacillus</taxon>
    </lineage>
</organism>
<dbReference type="PANTHER" id="PTHR42852:SF17">
    <property type="entry name" value="THIOREDOXIN-LIKE PROTEIN HI_1115"/>
    <property type="match status" value="1"/>
</dbReference>
<dbReference type="InterPro" id="IPR000866">
    <property type="entry name" value="AhpC/TSA"/>
</dbReference>
<sequence length="397" mass="43075">MRKTTLWSISLGILAVLMAVGFAVYKAVSSVHIAAANPNSVSTPPSQPASVDPGAPIKDIPAPNFLLTNQFGQPFSMQSFRGKVVVMGFVNSAGNTVSPLMAVIMRNVQYDLGSHKNQVAFVAINANPVTTSTQDVYQFSKANHMLHNWQFLTGTPSELTSVWHHYFMQTQIIHGSLISHTPGVFVIGPHGHEHWVYLNSPSTSTKAIGAQVHNILEHVVPLLPGHPALTIPPARELAYYPTTIGPSESVNRSFTLPAIMPGGKSGSVSVGSGSPIRLLDFFATWCPDCQEEMPTLAHLERWDKSHPQYPQVVAIDLRLSESSTAHVVAYANRLHLPFPVALDNHGKISDLYGVSGIPTQVLVSSSGRILWYHEGLISWNALIQDIRAHLPATKSAS</sequence>
<dbReference type="Pfam" id="PF00578">
    <property type="entry name" value="AhpC-TSA"/>
    <property type="match status" value="1"/>
</dbReference>
<proteinExistence type="inferred from homology"/>
<dbReference type="SUPFAM" id="SSF52833">
    <property type="entry name" value="Thioredoxin-like"/>
    <property type="match status" value="2"/>
</dbReference>
<dbReference type="AlphaFoldDB" id="A0A1W1WF38"/>
<keyword evidence="3" id="KW-0479">Metal-binding</keyword>
<name>A0A1W1WF38_SULTA</name>
<evidence type="ECO:0000259" key="4">
    <source>
        <dbReference type="PROSITE" id="PS51352"/>
    </source>
</evidence>
<dbReference type="Proteomes" id="UP000192660">
    <property type="component" value="Unassembled WGS sequence"/>
</dbReference>
<protein>
    <submittedName>
        <fullName evidence="5">Cytochrome oxidase Cu insertion factor, SCO1/SenC/PrrC family</fullName>
    </submittedName>
</protein>
<evidence type="ECO:0000256" key="3">
    <source>
        <dbReference type="PIRSR" id="PIRSR603782-1"/>
    </source>
</evidence>
<evidence type="ECO:0000313" key="6">
    <source>
        <dbReference type="Proteomes" id="UP000192660"/>
    </source>
</evidence>